<dbReference type="Gene3D" id="3.40.50.300">
    <property type="entry name" value="P-loop containing nucleotide triphosphate hydrolases"/>
    <property type="match status" value="1"/>
</dbReference>
<dbReference type="RefSeq" id="XP_024084416.1">
    <property type="nucleotide sequence ID" value="XM_024228648.1"/>
</dbReference>
<evidence type="ECO:0000313" key="4">
    <source>
        <dbReference type="EnsemblMetazoa" id="XP_024084416.1"/>
    </source>
</evidence>
<dbReference type="InterPro" id="IPR000863">
    <property type="entry name" value="Sulfotransferase_dom"/>
</dbReference>
<dbReference type="EnsemblMetazoa" id="XM_024228648.1">
    <property type="protein sequence ID" value="XP_024084416.1"/>
    <property type="gene ID" value="LOC106672175"/>
</dbReference>
<dbReference type="PANTHER" id="PTHR11783">
    <property type="entry name" value="SULFOTRANSFERASE SULT"/>
    <property type="match status" value="1"/>
</dbReference>
<dbReference type="AlphaFoldDB" id="A0A8I6SMF7"/>
<dbReference type="SUPFAM" id="SSF52540">
    <property type="entry name" value="P-loop containing nucleoside triphosphate hydrolases"/>
    <property type="match status" value="1"/>
</dbReference>
<dbReference type="Proteomes" id="UP000494040">
    <property type="component" value="Unassembled WGS sequence"/>
</dbReference>
<dbReference type="OMA" id="KNEDFFR"/>
<accession>A0A8I6SMF7</accession>
<dbReference type="OrthoDB" id="205623at2759"/>
<reference evidence="4" key="1">
    <citation type="submission" date="2022-01" db="UniProtKB">
        <authorList>
            <consortium name="EnsemblMetazoa"/>
        </authorList>
    </citation>
    <scope>IDENTIFICATION</scope>
</reference>
<sequence>MAYPEVISVENSVREELLADHQGEKTDWVQVGPKKYLLPSKCKTEMKIFLDIKTRPDDVWISTFPRTGRNSSTGTTVTQEMVWLLMNNCDFEKAKGLNLFVRSPFLELDLFFHEETKNKLLEENADNEENRIIIENMSKPVFETIDDMDSPRVIKTHFPPSLLPLDLEETGAKVIYLARNPMDVVLSFYHLTRLWRTSDYVNTFQQFCRQFKEGLVPWAPFWEHVQEGWERRNNRNYIFIFYEDMVKDMTATIRKLMEFLEVEYDEETIAKLADHLNINNFKMNPSVNFESLRNVGIFSKDEQSFIRQGNERGNKNEFTEEMKESFRQWINENYENTDLRFPSKH</sequence>
<feature type="domain" description="Sulfotransferase" evidence="3">
    <location>
        <begin position="56"/>
        <end position="337"/>
    </location>
</feature>
<dbReference type="InterPro" id="IPR027417">
    <property type="entry name" value="P-loop_NTPase"/>
</dbReference>
<name>A0A8I6SMF7_CIMLE</name>
<organism evidence="4 5">
    <name type="scientific">Cimex lectularius</name>
    <name type="common">Bed bug</name>
    <name type="synonym">Acanthia lectularia</name>
    <dbReference type="NCBI Taxonomy" id="79782"/>
    <lineage>
        <taxon>Eukaryota</taxon>
        <taxon>Metazoa</taxon>
        <taxon>Ecdysozoa</taxon>
        <taxon>Arthropoda</taxon>
        <taxon>Hexapoda</taxon>
        <taxon>Insecta</taxon>
        <taxon>Pterygota</taxon>
        <taxon>Neoptera</taxon>
        <taxon>Paraneoptera</taxon>
        <taxon>Hemiptera</taxon>
        <taxon>Heteroptera</taxon>
        <taxon>Panheteroptera</taxon>
        <taxon>Cimicomorpha</taxon>
        <taxon>Cimicidae</taxon>
        <taxon>Cimex</taxon>
    </lineage>
</organism>
<keyword evidence="5" id="KW-1185">Reference proteome</keyword>
<proteinExistence type="inferred from homology"/>
<evidence type="ECO:0000256" key="2">
    <source>
        <dbReference type="ARBA" id="ARBA00022679"/>
    </source>
</evidence>
<comment type="similarity">
    <text evidence="1">Belongs to the sulfotransferase 1 family.</text>
</comment>
<evidence type="ECO:0000313" key="5">
    <source>
        <dbReference type="Proteomes" id="UP000494040"/>
    </source>
</evidence>
<dbReference type="GeneID" id="106672175"/>
<evidence type="ECO:0000259" key="3">
    <source>
        <dbReference type="Pfam" id="PF00685"/>
    </source>
</evidence>
<protein>
    <recommendedName>
        <fullName evidence="3">Sulfotransferase domain-containing protein</fullName>
    </recommendedName>
</protein>
<evidence type="ECO:0000256" key="1">
    <source>
        <dbReference type="ARBA" id="ARBA00005771"/>
    </source>
</evidence>
<dbReference type="KEGG" id="clec:106672175"/>
<keyword evidence="2" id="KW-0808">Transferase</keyword>
<dbReference type="GO" id="GO:0008146">
    <property type="term" value="F:sulfotransferase activity"/>
    <property type="evidence" value="ECO:0007669"/>
    <property type="project" value="InterPro"/>
</dbReference>
<dbReference type="Pfam" id="PF00685">
    <property type="entry name" value="Sulfotransfer_1"/>
    <property type="match status" value="1"/>
</dbReference>